<reference evidence="1 2" key="1">
    <citation type="submission" date="2016-11" db="EMBL/GenBank/DDBJ databases">
        <title>The macronuclear genome of Stentor coeruleus: a giant cell with tiny introns.</title>
        <authorList>
            <person name="Slabodnick M."/>
            <person name="Ruby J.G."/>
            <person name="Reiff S.B."/>
            <person name="Swart E.C."/>
            <person name="Gosai S."/>
            <person name="Prabakaran S."/>
            <person name="Witkowska E."/>
            <person name="Larue G.E."/>
            <person name="Fisher S."/>
            <person name="Freeman R.M."/>
            <person name="Gunawardena J."/>
            <person name="Chu W."/>
            <person name="Stover N.A."/>
            <person name="Gregory B.D."/>
            <person name="Nowacki M."/>
            <person name="Derisi J."/>
            <person name="Roy S.W."/>
            <person name="Marshall W.F."/>
            <person name="Sood P."/>
        </authorList>
    </citation>
    <scope>NUCLEOTIDE SEQUENCE [LARGE SCALE GENOMIC DNA]</scope>
    <source>
        <strain evidence="1">WM001</strain>
    </source>
</reference>
<evidence type="ECO:0000313" key="1">
    <source>
        <dbReference type="EMBL" id="OMJ74616.1"/>
    </source>
</evidence>
<organism evidence="1 2">
    <name type="scientific">Stentor coeruleus</name>
    <dbReference type="NCBI Taxonomy" id="5963"/>
    <lineage>
        <taxon>Eukaryota</taxon>
        <taxon>Sar</taxon>
        <taxon>Alveolata</taxon>
        <taxon>Ciliophora</taxon>
        <taxon>Postciliodesmatophora</taxon>
        <taxon>Heterotrichea</taxon>
        <taxon>Heterotrichida</taxon>
        <taxon>Stentoridae</taxon>
        <taxon>Stentor</taxon>
    </lineage>
</organism>
<dbReference type="InterPro" id="IPR050754">
    <property type="entry name" value="FKBP4/5/8-like"/>
</dbReference>
<accession>A0A1R2BCX2</accession>
<dbReference type="InterPro" id="IPR019734">
    <property type="entry name" value="TPR_rpt"/>
</dbReference>
<dbReference type="Gene3D" id="1.25.40.10">
    <property type="entry name" value="Tetratricopeptide repeat domain"/>
    <property type="match status" value="1"/>
</dbReference>
<dbReference type="Proteomes" id="UP000187209">
    <property type="component" value="Unassembled WGS sequence"/>
</dbReference>
<keyword evidence="2" id="KW-1185">Reference proteome</keyword>
<dbReference type="SMART" id="SM00028">
    <property type="entry name" value="TPR"/>
    <property type="match status" value="2"/>
</dbReference>
<gene>
    <name evidence="1" type="ORF">SteCoe_26437</name>
</gene>
<proteinExistence type="predicted"/>
<dbReference type="AlphaFoldDB" id="A0A1R2BCX2"/>
<dbReference type="SUPFAM" id="SSF48452">
    <property type="entry name" value="TPR-like"/>
    <property type="match status" value="1"/>
</dbReference>
<protein>
    <submittedName>
        <fullName evidence="1">Uncharacterized protein</fullName>
    </submittedName>
</protein>
<comment type="caution">
    <text evidence="1">The sequence shown here is derived from an EMBL/GenBank/DDBJ whole genome shotgun (WGS) entry which is preliminary data.</text>
</comment>
<dbReference type="InterPro" id="IPR011990">
    <property type="entry name" value="TPR-like_helical_dom_sf"/>
</dbReference>
<sequence length="103" mass="11905">MFKTREIPAMKNLALVCLKQGKYEKAEELCTSILHNDENDGYALYRRAEGRLGQGKFSEAKSDLRKARCQAKTMKNLKLLSLVNQEMAKLDIMKNQDKYWCIS</sequence>
<name>A0A1R2BCX2_9CILI</name>
<evidence type="ECO:0000313" key="2">
    <source>
        <dbReference type="Proteomes" id="UP000187209"/>
    </source>
</evidence>
<dbReference type="EMBL" id="MPUH01000740">
    <property type="protein sequence ID" value="OMJ74616.1"/>
    <property type="molecule type" value="Genomic_DNA"/>
</dbReference>
<dbReference type="PANTHER" id="PTHR46512">
    <property type="entry name" value="PEPTIDYLPROLYL ISOMERASE"/>
    <property type="match status" value="1"/>
</dbReference>